<dbReference type="GO" id="GO:0055085">
    <property type="term" value="P:transmembrane transport"/>
    <property type="evidence" value="ECO:0007669"/>
    <property type="project" value="InterPro"/>
</dbReference>
<comment type="subcellular location">
    <subcellularLocation>
        <location evidence="1 7">Cell membrane</location>
        <topology evidence="1 7">Multi-pass membrane protein</topology>
    </subcellularLocation>
</comment>
<organism evidence="9 10">
    <name type="scientific">Paenibacillus abyssi</name>
    <dbReference type="NCBI Taxonomy" id="1340531"/>
    <lineage>
        <taxon>Bacteria</taxon>
        <taxon>Bacillati</taxon>
        <taxon>Bacillota</taxon>
        <taxon>Bacilli</taxon>
        <taxon>Bacillales</taxon>
        <taxon>Paenibacillaceae</taxon>
        <taxon>Paenibacillus</taxon>
    </lineage>
</organism>
<evidence type="ECO:0000256" key="5">
    <source>
        <dbReference type="ARBA" id="ARBA00022989"/>
    </source>
</evidence>
<dbReference type="Pfam" id="PF00528">
    <property type="entry name" value="BPD_transp_1"/>
    <property type="match status" value="1"/>
</dbReference>
<dbReference type="PROSITE" id="PS50928">
    <property type="entry name" value="ABC_TM1"/>
    <property type="match status" value="1"/>
</dbReference>
<dbReference type="GO" id="GO:0005886">
    <property type="term" value="C:plasma membrane"/>
    <property type="evidence" value="ECO:0007669"/>
    <property type="project" value="UniProtKB-SubCell"/>
</dbReference>
<comment type="similarity">
    <text evidence="7">Belongs to the binding-protein-dependent transport system permease family.</text>
</comment>
<evidence type="ECO:0000256" key="7">
    <source>
        <dbReference type="RuleBase" id="RU363032"/>
    </source>
</evidence>
<feature type="transmembrane region" description="Helical" evidence="7">
    <location>
        <begin position="115"/>
        <end position="135"/>
    </location>
</feature>
<dbReference type="EMBL" id="BMGR01000015">
    <property type="protein sequence ID" value="GGG19332.1"/>
    <property type="molecule type" value="Genomic_DNA"/>
</dbReference>
<dbReference type="Gene3D" id="1.10.3720.10">
    <property type="entry name" value="MetI-like"/>
    <property type="match status" value="1"/>
</dbReference>
<evidence type="ECO:0000259" key="8">
    <source>
        <dbReference type="PROSITE" id="PS50928"/>
    </source>
</evidence>
<name>A0A917G2P7_9BACL</name>
<dbReference type="PANTHER" id="PTHR30193">
    <property type="entry name" value="ABC TRANSPORTER PERMEASE PROTEIN"/>
    <property type="match status" value="1"/>
</dbReference>
<keyword evidence="3" id="KW-1003">Cell membrane</keyword>
<evidence type="ECO:0000256" key="3">
    <source>
        <dbReference type="ARBA" id="ARBA00022475"/>
    </source>
</evidence>
<evidence type="ECO:0000256" key="4">
    <source>
        <dbReference type="ARBA" id="ARBA00022692"/>
    </source>
</evidence>
<dbReference type="InterPro" id="IPR000515">
    <property type="entry name" value="MetI-like"/>
</dbReference>
<dbReference type="RefSeq" id="WP_377522378.1">
    <property type="nucleotide sequence ID" value="NZ_JBHRVG010000001.1"/>
</dbReference>
<dbReference type="PANTHER" id="PTHR30193:SF41">
    <property type="entry name" value="DIACETYLCHITOBIOSE UPTAKE SYSTEM PERMEASE PROTEIN NGCF"/>
    <property type="match status" value="1"/>
</dbReference>
<dbReference type="AlphaFoldDB" id="A0A917G2P7"/>
<evidence type="ECO:0000256" key="6">
    <source>
        <dbReference type="ARBA" id="ARBA00023136"/>
    </source>
</evidence>
<dbReference type="InterPro" id="IPR035906">
    <property type="entry name" value="MetI-like_sf"/>
</dbReference>
<dbReference type="Proteomes" id="UP000644756">
    <property type="component" value="Unassembled WGS sequence"/>
</dbReference>
<gene>
    <name evidence="9" type="ORF">GCM10010916_40190</name>
</gene>
<reference evidence="9" key="2">
    <citation type="submission" date="2020-09" db="EMBL/GenBank/DDBJ databases">
        <authorList>
            <person name="Sun Q."/>
            <person name="Zhou Y."/>
        </authorList>
    </citation>
    <scope>NUCLEOTIDE SEQUENCE</scope>
    <source>
        <strain evidence="9">CGMCC 1.12987</strain>
    </source>
</reference>
<keyword evidence="10" id="KW-1185">Reference proteome</keyword>
<sequence length="297" mass="34129">MVKDSGWPVKRRKWNAEMWVGYGFIFPTMAAFLVFSLIPTIGVIILSFFDWNMINTPVFLGFENYIEMFSRSEFWHSLWVTVQYVLYSQVTKIILALSIALALNQKLPGMKLFRIPIIMPWIVMPIAVGIVWKWILSPSTGLLNYYIQQVGLPTVTWFSPGNVLQSIALVDVWQYFGFTTVLFLIGLQGISPMYYEAASIDGANKWRSFWHITLPLLRPTFLFVLVTAVIGSFQVFDIVYATTQGGPGALSKVYYYLIYEKGFQQLQMGYASALSVFLFVVLMIMTMIQLRVFRDNQ</sequence>
<feature type="transmembrane region" description="Helical" evidence="7">
    <location>
        <begin position="20"/>
        <end position="49"/>
    </location>
</feature>
<feature type="transmembrane region" description="Helical" evidence="7">
    <location>
        <begin position="84"/>
        <end position="103"/>
    </location>
</feature>
<dbReference type="SUPFAM" id="SSF161098">
    <property type="entry name" value="MetI-like"/>
    <property type="match status" value="1"/>
</dbReference>
<keyword evidence="4 7" id="KW-0812">Transmembrane</keyword>
<feature type="domain" description="ABC transmembrane type-1" evidence="8">
    <location>
        <begin position="78"/>
        <end position="289"/>
    </location>
</feature>
<keyword evidence="2 7" id="KW-0813">Transport</keyword>
<accession>A0A917G2P7</accession>
<dbReference type="InterPro" id="IPR051393">
    <property type="entry name" value="ABC_transporter_permease"/>
</dbReference>
<feature type="transmembrane region" description="Helical" evidence="7">
    <location>
        <begin position="270"/>
        <end position="293"/>
    </location>
</feature>
<keyword evidence="5 7" id="KW-1133">Transmembrane helix</keyword>
<feature type="transmembrane region" description="Helical" evidence="7">
    <location>
        <begin position="216"/>
        <end position="236"/>
    </location>
</feature>
<comment type="caution">
    <text evidence="9">The sequence shown here is derived from an EMBL/GenBank/DDBJ whole genome shotgun (WGS) entry which is preliminary data.</text>
</comment>
<keyword evidence="6 7" id="KW-0472">Membrane</keyword>
<proteinExistence type="inferred from homology"/>
<reference evidence="9" key="1">
    <citation type="journal article" date="2014" name="Int. J. Syst. Evol. Microbiol.">
        <title>Complete genome sequence of Corynebacterium casei LMG S-19264T (=DSM 44701T), isolated from a smear-ripened cheese.</title>
        <authorList>
            <consortium name="US DOE Joint Genome Institute (JGI-PGF)"/>
            <person name="Walter F."/>
            <person name="Albersmeier A."/>
            <person name="Kalinowski J."/>
            <person name="Ruckert C."/>
        </authorList>
    </citation>
    <scope>NUCLEOTIDE SEQUENCE</scope>
    <source>
        <strain evidence="9">CGMCC 1.12987</strain>
    </source>
</reference>
<feature type="transmembrane region" description="Helical" evidence="7">
    <location>
        <begin position="172"/>
        <end position="195"/>
    </location>
</feature>
<evidence type="ECO:0000313" key="9">
    <source>
        <dbReference type="EMBL" id="GGG19332.1"/>
    </source>
</evidence>
<evidence type="ECO:0000256" key="1">
    <source>
        <dbReference type="ARBA" id="ARBA00004651"/>
    </source>
</evidence>
<protein>
    <submittedName>
        <fullName evidence="9">Sugar ABC transporter permease</fullName>
    </submittedName>
</protein>
<evidence type="ECO:0000313" key="10">
    <source>
        <dbReference type="Proteomes" id="UP000644756"/>
    </source>
</evidence>
<evidence type="ECO:0000256" key="2">
    <source>
        <dbReference type="ARBA" id="ARBA00022448"/>
    </source>
</evidence>
<dbReference type="CDD" id="cd06261">
    <property type="entry name" value="TM_PBP2"/>
    <property type="match status" value="1"/>
</dbReference>